<proteinExistence type="predicted"/>
<dbReference type="PATRIC" id="fig|652.5.peg.3188"/>
<evidence type="ECO:0000313" key="3">
    <source>
        <dbReference type="Proteomes" id="UP000058114"/>
    </source>
</evidence>
<dbReference type="InterPro" id="IPR001466">
    <property type="entry name" value="Beta-lactam-related"/>
</dbReference>
<name>A0A0S2SKH5_9GAMM</name>
<dbReference type="PANTHER" id="PTHR43283:SF7">
    <property type="entry name" value="BETA-LACTAMASE-RELATED DOMAIN-CONTAINING PROTEIN"/>
    <property type="match status" value="1"/>
</dbReference>
<dbReference type="KEGG" id="asr:WL1483_2746"/>
<dbReference type="AlphaFoldDB" id="A0A0S2SKH5"/>
<feature type="domain" description="Beta-lactamase-related" evidence="1">
    <location>
        <begin position="121"/>
        <end position="420"/>
    </location>
</feature>
<dbReference type="Gene3D" id="3.40.710.10">
    <property type="entry name" value="DD-peptidase/beta-lactamase superfamily"/>
    <property type="match status" value="1"/>
</dbReference>
<accession>A0A0S2SKH5</accession>
<dbReference type="SUPFAM" id="SSF56601">
    <property type="entry name" value="beta-lactamase/transpeptidase-like"/>
    <property type="match status" value="1"/>
</dbReference>
<evidence type="ECO:0000313" key="2">
    <source>
        <dbReference type="EMBL" id="ALP42165.1"/>
    </source>
</evidence>
<reference evidence="2 3" key="2">
    <citation type="journal article" date="2016" name="Genome Announc.">
        <title>Complete Genome Sequence of the Highly Virulent Aeromonas schubertii Strain WL1483, Isolated from Diseased Snakehead Fish (Channa argus) in China.</title>
        <authorList>
            <person name="Liu L."/>
            <person name="Li N."/>
            <person name="Zhang D."/>
            <person name="Fu X."/>
            <person name="Shi C."/>
            <person name="Lin Q."/>
            <person name="Hao G."/>
        </authorList>
    </citation>
    <scope>NUCLEOTIDE SEQUENCE [LARGE SCALE GENOMIC DNA]</scope>
    <source>
        <strain evidence="2 3">WL1483</strain>
    </source>
</reference>
<protein>
    <submittedName>
        <fullName evidence="2">Beta-lactamase</fullName>
    </submittedName>
</protein>
<dbReference type="InterPro" id="IPR012338">
    <property type="entry name" value="Beta-lactam/transpept-like"/>
</dbReference>
<reference evidence="3" key="1">
    <citation type="submission" date="2015-10" db="EMBL/GenBank/DDBJ databases">
        <title>Complete Genome Sequence of Aeromonas schubertii strain WL1483.</title>
        <authorList>
            <person name="Liu L."/>
        </authorList>
    </citation>
    <scope>NUCLEOTIDE SEQUENCE [LARGE SCALE GENOMIC DNA]</scope>
    <source>
        <strain evidence="3">WL1483</strain>
    </source>
</reference>
<dbReference type="Pfam" id="PF00144">
    <property type="entry name" value="Beta-lactamase"/>
    <property type="match status" value="1"/>
</dbReference>
<gene>
    <name evidence="2" type="ORF">WL1483_2746</name>
</gene>
<dbReference type="Proteomes" id="UP000058114">
    <property type="component" value="Chromosome"/>
</dbReference>
<organism evidence="2 3">
    <name type="scientific">Aeromonas schubertii</name>
    <dbReference type="NCBI Taxonomy" id="652"/>
    <lineage>
        <taxon>Bacteria</taxon>
        <taxon>Pseudomonadati</taxon>
        <taxon>Pseudomonadota</taxon>
        <taxon>Gammaproteobacteria</taxon>
        <taxon>Aeromonadales</taxon>
        <taxon>Aeromonadaceae</taxon>
        <taxon>Aeromonas</taxon>
    </lineage>
</organism>
<evidence type="ECO:0000259" key="1">
    <source>
        <dbReference type="Pfam" id="PF00144"/>
    </source>
</evidence>
<sequence length="440" mass="48324">MTTLTLQPAPAAEDLPEALAAEGARVVLPVSAAKHPFSPEFIRSARAAFNNFHFQMGGDHALYYGLNLDNMLTTAEAAPNPEYRPLARAIIPGLGKIQVETASGKISLDDYAVSPRYRMQAMIMVHKGKVVYETYPGMNPQDRHFSASTGKTLVGLVMAQLVAEGKVDPALPVVHYVPELKGTAWDPVSTASVINMTTAFDNEETYDSIMEPDSAVVRFFAAMLGSPRATTGKQESWIEVARDQRPLANEAQGTHFRYASINTQVLTRLIENVEHKTFTDVFAERVWSKVTARRSAKLALTPQGDALPVGMLMVTPEDFVRFAMLFTPSWKAAASEPVVTDAVMKVIYQGVDPKRYAGTGKEQTSVKMFNDMAQGNAYQFDYIWQDGALAKSGNLNQMIYMDPKRDFAAIVFSSLPYHSGYGEFKAPAFMRAAAKQLAGQ</sequence>
<dbReference type="PANTHER" id="PTHR43283">
    <property type="entry name" value="BETA-LACTAMASE-RELATED"/>
    <property type="match status" value="1"/>
</dbReference>
<dbReference type="EMBL" id="CP013067">
    <property type="protein sequence ID" value="ALP42165.1"/>
    <property type="molecule type" value="Genomic_DNA"/>
</dbReference>
<dbReference type="InterPro" id="IPR050789">
    <property type="entry name" value="Diverse_Enzym_Activities"/>
</dbReference>